<dbReference type="InterPro" id="IPR038770">
    <property type="entry name" value="Na+/solute_symporter_sf"/>
</dbReference>
<accession>A0A9R1VYV3</accession>
<gene>
    <name evidence="8" type="ORF">LSAT_V11C300154380</name>
</gene>
<evidence type="ECO:0000256" key="5">
    <source>
        <dbReference type="ARBA" id="ARBA00023065"/>
    </source>
</evidence>
<evidence type="ECO:0000256" key="6">
    <source>
        <dbReference type="SAM" id="MobiDB-lite"/>
    </source>
</evidence>
<dbReference type="GO" id="GO:0016020">
    <property type="term" value="C:membrane"/>
    <property type="evidence" value="ECO:0007669"/>
    <property type="project" value="UniProtKB-SubCell"/>
</dbReference>
<protein>
    <submittedName>
        <fullName evidence="8">Uncharacterized protein</fullName>
    </submittedName>
</protein>
<feature type="compositionally biased region" description="Polar residues" evidence="6">
    <location>
        <begin position="13"/>
        <end position="30"/>
    </location>
</feature>
<keyword evidence="7" id="KW-0812">Transmembrane</keyword>
<evidence type="ECO:0000313" key="8">
    <source>
        <dbReference type="EMBL" id="KAJ0215150.1"/>
    </source>
</evidence>
<dbReference type="AlphaFoldDB" id="A0A9R1VYV3"/>
<feature type="region of interest" description="Disordered" evidence="6">
    <location>
        <begin position="1"/>
        <end position="41"/>
    </location>
</feature>
<dbReference type="Proteomes" id="UP000235145">
    <property type="component" value="Unassembled WGS sequence"/>
</dbReference>
<name>A0A9R1VYV3_LACSA</name>
<keyword evidence="7" id="KW-1133">Transmembrane helix</keyword>
<evidence type="ECO:0000256" key="2">
    <source>
        <dbReference type="ARBA" id="ARBA00022448"/>
    </source>
</evidence>
<proteinExistence type="predicted"/>
<evidence type="ECO:0000313" key="9">
    <source>
        <dbReference type="Proteomes" id="UP000235145"/>
    </source>
</evidence>
<keyword evidence="5" id="KW-0406">Ion transport</keyword>
<feature type="transmembrane region" description="Helical" evidence="7">
    <location>
        <begin position="53"/>
        <end position="72"/>
    </location>
</feature>
<evidence type="ECO:0000256" key="3">
    <source>
        <dbReference type="ARBA" id="ARBA00022449"/>
    </source>
</evidence>
<dbReference type="PANTHER" id="PTHR16254">
    <property type="entry name" value="POTASSIUM/PROTON ANTIPORTER-RELATED"/>
    <property type="match status" value="1"/>
</dbReference>
<keyword evidence="7" id="KW-0472">Membrane</keyword>
<dbReference type="InterPro" id="IPR045158">
    <property type="entry name" value="KEA4/5/6-like"/>
</dbReference>
<reference evidence="8 9" key="1">
    <citation type="journal article" date="2017" name="Nat. Commun.">
        <title>Genome assembly with in vitro proximity ligation data and whole-genome triplication in lettuce.</title>
        <authorList>
            <person name="Reyes-Chin-Wo S."/>
            <person name="Wang Z."/>
            <person name="Yang X."/>
            <person name="Kozik A."/>
            <person name="Arikit S."/>
            <person name="Song C."/>
            <person name="Xia L."/>
            <person name="Froenicke L."/>
            <person name="Lavelle D.O."/>
            <person name="Truco M.J."/>
            <person name="Xia R."/>
            <person name="Zhu S."/>
            <person name="Xu C."/>
            <person name="Xu H."/>
            <person name="Xu X."/>
            <person name="Cox K."/>
            <person name="Korf I."/>
            <person name="Meyers B.C."/>
            <person name="Michelmore R.W."/>
        </authorList>
    </citation>
    <scope>NUCLEOTIDE SEQUENCE [LARGE SCALE GENOMIC DNA]</scope>
    <source>
        <strain evidence="9">cv. Salinas</strain>
        <tissue evidence="8">Seedlings</tissue>
    </source>
</reference>
<comment type="caution">
    <text evidence="8">The sequence shown here is derived from an EMBL/GenBank/DDBJ whole genome shotgun (WGS) entry which is preliminary data.</text>
</comment>
<feature type="transmembrane region" description="Helical" evidence="7">
    <location>
        <begin position="93"/>
        <end position="114"/>
    </location>
</feature>
<dbReference type="EMBL" id="NBSK02000003">
    <property type="protein sequence ID" value="KAJ0215150.1"/>
    <property type="molecule type" value="Genomic_DNA"/>
</dbReference>
<feature type="transmembrane region" description="Helical" evidence="7">
    <location>
        <begin position="154"/>
        <end position="171"/>
    </location>
</feature>
<evidence type="ECO:0000256" key="7">
    <source>
        <dbReference type="SAM" id="Phobius"/>
    </source>
</evidence>
<comment type="subcellular location">
    <subcellularLocation>
        <location evidence="1">Membrane</location>
        <topology evidence="1">Multi-pass membrane protein</topology>
    </subcellularLocation>
</comment>
<evidence type="ECO:0000256" key="4">
    <source>
        <dbReference type="ARBA" id="ARBA00022729"/>
    </source>
</evidence>
<evidence type="ECO:0000256" key="1">
    <source>
        <dbReference type="ARBA" id="ARBA00004141"/>
    </source>
</evidence>
<dbReference type="Gene3D" id="1.20.1530.20">
    <property type="match status" value="1"/>
</dbReference>
<keyword evidence="3" id="KW-0050">Antiport</keyword>
<organism evidence="8 9">
    <name type="scientific">Lactuca sativa</name>
    <name type="common">Garden lettuce</name>
    <dbReference type="NCBI Taxonomy" id="4236"/>
    <lineage>
        <taxon>Eukaryota</taxon>
        <taxon>Viridiplantae</taxon>
        <taxon>Streptophyta</taxon>
        <taxon>Embryophyta</taxon>
        <taxon>Tracheophyta</taxon>
        <taxon>Spermatophyta</taxon>
        <taxon>Magnoliopsida</taxon>
        <taxon>eudicotyledons</taxon>
        <taxon>Gunneridae</taxon>
        <taxon>Pentapetalae</taxon>
        <taxon>asterids</taxon>
        <taxon>campanulids</taxon>
        <taxon>Asterales</taxon>
        <taxon>Asteraceae</taxon>
        <taxon>Cichorioideae</taxon>
        <taxon>Cichorieae</taxon>
        <taxon>Lactucinae</taxon>
        <taxon>Lactuca</taxon>
    </lineage>
</organism>
<dbReference type="GO" id="GO:0015386">
    <property type="term" value="F:potassium:proton antiporter activity"/>
    <property type="evidence" value="ECO:0007669"/>
    <property type="project" value="InterPro"/>
</dbReference>
<sequence>MSAIPPSDAPVLPSSSMSSIDLEDQNQFSSRKSKDEKGEGEGLLSFRGLSDDVFVGCFLSMSSTAVVVKYLVKKNSNNALNGQVTIGTLIFQIYILVMNWFVLVAALLLVTFIASTDEIGTAYGQSDDDDHRLSNPCYASHMADQHHSGDVLCFHFPWLGVHILVICFMGHQRW</sequence>
<keyword evidence="9" id="KW-1185">Reference proteome</keyword>
<dbReference type="PANTHER" id="PTHR16254:SF20">
    <property type="entry name" value="K(+) EFFLUX ANTIPORTER 5"/>
    <property type="match status" value="1"/>
</dbReference>
<keyword evidence="4" id="KW-0732">Signal</keyword>
<keyword evidence="2" id="KW-0813">Transport</keyword>